<name>A0A9D4ELC8_DREPO</name>
<accession>A0A9D4ELC8</accession>
<organism evidence="1 2">
    <name type="scientific">Dreissena polymorpha</name>
    <name type="common">Zebra mussel</name>
    <name type="synonym">Mytilus polymorpha</name>
    <dbReference type="NCBI Taxonomy" id="45954"/>
    <lineage>
        <taxon>Eukaryota</taxon>
        <taxon>Metazoa</taxon>
        <taxon>Spiralia</taxon>
        <taxon>Lophotrochozoa</taxon>
        <taxon>Mollusca</taxon>
        <taxon>Bivalvia</taxon>
        <taxon>Autobranchia</taxon>
        <taxon>Heteroconchia</taxon>
        <taxon>Euheterodonta</taxon>
        <taxon>Imparidentia</taxon>
        <taxon>Neoheterodontei</taxon>
        <taxon>Myida</taxon>
        <taxon>Dreissenoidea</taxon>
        <taxon>Dreissenidae</taxon>
        <taxon>Dreissena</taxon>
    </lineage>
</organism>
<proteinExistence type="predicted"/>
<gene>
    <name evidence="1" type="ORF">DPMN_157930</name>
</gene>
<comment type="caution">
    <text evidence="1">The sequence shown here is derived from an EMBL/GenBank/DDBJ whole genome shotgun (WGS) entry which is preliminary data.</text>
</comment>
<dbReference type="EMBL" id="JAIWYP010000008">
    <property type="protein sequence ID" value="KAH3780120.1"/>
    <property type="molecule type" value="Genomic_DNA"/>
</dbReference>
<sequence length="75" mass="8452">MHTYHIGLEDPGDNNEHCTVPMHTYHIGLEDPGDNNKHCTVPMHTYHIGLEDPSDNSLTMYSPDAHIPHWPGGPR</sequence>
<keyword evidence="2" id="KW-1185">Reference proteome</keyword>
<protein>
    <submittedName>
        <fullName evidence="1">Uncharacterized protein</fullName>
    </submittedName>
</protein>
<evidence type="ECO:0000313" key="1">
    <source>
        <dbReference type="EMBL" id="KAH3780120.1"/>
    </source>
</evidence>
<dbReference type="AlphaFoldDB" id="A0A9D4ELC8"/>
<reference evidence="1" key="2">
    <citation type="submission" date="2020-11" db="EMBL/GenBank/DDBJ databases">
        <authorList>
            <person name="McCartney M.A."/>
            <person name="Auch B."/>
            <person name="Kono T."/>
            <person name="Mallez S."/>
            <person name="Becker A."/>
            <person name="Gohl D.M."/>
            <person name="Silverstein K.A.T."/>
            <person name="Koren S."/>
            <person name="Bechman K.B."/>
            <person name="Herman A."/>
            <person name="Abrahante J.E."/>
            <person name="Garbe J."/>
        </authorList>
    </citation>
    <scope>NUCLEOTIDE SEQUENCE</scope>
    <source>
        <strain evidence="1">Duluth1</strain>
        <tissue evidence="1">Whole animal</tissue>
    </source>
</reference>
<dbReference type="Proteomes" id="UP000828390">
    <property type="component" value="Unassembled WGS sequence"/>
</dbReference>
<reference evidence="1" key="1">
    <citation type="journal article" date="2019" name="bioRxiv">
        <title>The Genome of the Zebra Mussel, Dreissena polymorpha: A Resource for Invasive Species Research.</title>
        <authorList>
            <person name="McCartney M.A."/>
            <person name="Auch B."/>
            <person name="Kono T."/>
            <person name="Mallez S."/>
            <person name="Zhang Y."/>
            <person name="Obille A."/>
            <person name="Becker A."/>
            <person name="Abrahante J.E."/>
            <person name="Garbe J."/>
            <person name="Badalamenti J.P."/>
            <person name="Herman A."/>
            <person name="Mangelson H."/>
            <person name="Liachko I."/>
            <person name="Sullivan S."/>
            <person name="Sone E.D."/>
            <person name="Koren S."/>
            <person name="Silverstein K.A.T."/>
            <person name="Beckman K.B."/>
            <person name="Gohl D.M."/>
        </authorList>
    </citation>
    <scope>NUCLEOTIDE SEQUENCE</scope>
    <source>
        <strain evidence="1">Duluth1</strain>
        <tissue evidence="1">Whole animal</tissue>
    </source>
</reference>
<evidence type="ECO:0000313" key="2">
    <source>
        <dbReference type="Proteomes" id="UP000828390"/>
    </source>
</evidence>